<evidence type="ECO:0000313" key="1">
    <source>
        <dbReference type="EMBL" id="MFC4408992.1"/>
    </source>
</evidence>
<organism evidence="1 2">
    <name type="scientific">Chungangia koreensis</name>
    <dbReference type="NCBI Taxonomy" id="752657"/>
    <lineage>
        <taxon>Bacteria</taxon>
        <taxon>Bacillati</taxon>
        <taxon>Bacillota</taxon>
        <taxon>Bacilli</taxon>
        <taxon>Lactobacillales</taxon>
        <taxon>Chungangia</taxon>
    </lineage>
</organism>
<sequence length="64" mass="7395">MKINTIISGVYSVIQHTEGQFKLVRVLGYYESEVEAERELQAILNGRKTEREVEHAYHQSLTDS</sequence>
<gene>
    <name evidence="1" type="ORF">ACFOZY_00940</name>
</gene>
<dbReference type="Proteomes" id="UP001595817">
    <property type="component" value="Unassembled WGS sequence"/>
</dbReference>
<proteinExistence type="predicted"/>
<dbReference type="RefSeq" id="WP_378151275.1">
    <property type="nucleotide sequence ID" value="NZ_JBHSEC010000001.1"/>
</dbReference>
<name>A0ABV8WZA8_9LACT</name>
<comment type="caution">
    <text evidence="1">The sequence shown here is derived from an EMBL/GenBank/DDBJ whole genome shotgun (WGS) entry which is preliminary data.</text>
</comment>
<protein>
    <submittedName>
        <fullName evidence="1">Uncharacterized protein</fullName>
    </submittedName>
</protein>
<evidence type="ECO:0000313" key="2">
    <source>
        <dbReference type="Proteomes" id="UP001595817"/>
    </source>
</evidence>
<keyword evidence="2" id="KW-1185">Reference proteome</keyword>
<accession>A0ABV8WZA8</accession>
<reference evidence="2" key="1">
    <citation type="journal article" date="2019" name="Int. J. Syst. Evol. Microbiol.">
        <title>The Global Catalogue of Microorganisms (GCM) 10K type strain sequencing project: providing services to taxonomists for standard genome sequencing and annotation.</title>
        <authorList>
            <consortium name="The Broad Institute Genomics Platform"/>
            <consortium name="The Broad Institute Genome Sequencing Center for Infectious Disease"/>
            <person name="Wu L."/>
            <person name="Ma J."/>
        </authorList>
    </citation>
    <scope>NUCLEOTIDE SEQUENCE [LARGE SCALE GENOMIC DNA]</scope>
    <source>
        <strain evidence="2">CCUG 59778</strain>
    </source>
</reference>
<dbReference type="EMBL" id="JBHSEC010000001">
    <property type="protein sequence ID" value="MFC4408992.1"/>
    <property type="molecule type" value="Genomic_DNA"/>
</dbReference>